<dbReference type="EMBL" id="QKKF02011224">
    <property type="protein sequence ID" value="RZF44239.1"/>
    <property type="molecule type" value="Genomic_DNA"/>
</dbReference>
<name>A0A482XFI1_LAOST</name>
<accession>A0A482XFI1</accession>
<protein>
    <submittedName>
        <fullName evidence="1">Uncharacterized protein</fullName>
    </submittedName>
</protein>
<dbReference type="InParanoid" id="A0A482XFI1"/>
<proteinExistence type="predicted"/>
<sequence length="298" mass="33968">MSFKEEFTEKMQMSLSNVQRLRQACGGLDKEGTIYGRLFSPIQSCELLISVEGFENSLQKSDASWIRLATTLLPIIDKSEKCRRIFMKLSRLILSNKNLDGRDKFLNSLWQYLERNITSNNLGLVELILSKDPVCFEMGILGLFMQLLENINDKDLKTIIKEHPITHWCTKSKMVFSTATSITNEILLRSIENPSFSEEIASLIYLFRCCVAEMSDTVNLYPLKYQGLVSMLACMEGKVDEDGKVKVENETADERVDGLKKRVVVLVDSKLKNDPLAALAVLTHHPTWISFLHCEYNP</sequence>
<evidence type="ECO:0000313" key="1">
    <source>
        <dbReference type="EMBL" id="RZF44239.1"/>
    </source>
</evidence>
<dbReference type="Proteomes" id="UP000291343">
    <property type="component" value="Unassembled WGS sequence"/>
</dbReference>
<gene>
    <name evidence="1" type="ORF">LSTR_LSTR003879</name>
</gene>
<comment type="caution">
    <text evidence="1">The sequence shown here is derived from an EMBL/GenBank/DDBJ whole genome shotgun (WGS) entry which is preliminary data.</text>
</comment>
<evidence type="ECO:0000313" key="2">
    <source>
        <dbReference type="Proteomes" id="UP000291343"/>
    </source>
</evidence>
<reference evidence="1 2" key="1">
    <citation type="journal article" date="2017" name="Gigascience">
        <title>Genome sequence of the small brown planthopper, Laodelphax striatellus.</title>
        <authorList>
            <person name="Zhu J."/>
            <person name="Jiang F."/>
            <person name="Wang X."/>
            <person name="Yang P."/>
            <person name="Bao Y."/>
            <person name="Zhao W."/>
            <person name="Wang W."/>
            <person name="Lu H."/>
            <person name="Wang Q."/>
            <person name="Cui N."/>
            <person name="Li J."/>
            <person name="Chen X."/>
            <person name="Luo L."/>
            <person name="Yu J."/>
            <person name="Kang L."/>
            <person name="Cui F."/>
        </authorList>
    </citation>
    <scope>NUCLEOTIDE SEQUENCE [LARGE SCALE GENOMIC DNA]</scope>
    <source>
        <strain evidence="1">Lst14</strain>
    </source>
</reference>
<dbReference type="OrthoDB" id="10332165at2759"/>
<organism evidence="1 2">
    <name type="scientific">Laodelphax striatellus</name>
    <name type="common">Small brown planthopper</name>
    <name type="synonym">Delphax striatella</name>
    <dbReference type="NCBI Taxonomy" id="195883"/>
    <lineage>
        <taxon>Eukaryota</taxon>
        <taxon>Metazoa</taxon>
        <taxon>Ecdysozoa</taxon>
        <taxon>Arthropoda</taxon>
        <taxon>Hexapoda</taxon>
        <taxon>Insecta</taxon>
        <taxon>Pterygota</taxon>
        <taxon>Neoptera</taxon>
        <taxon>Paraneoptera</taxon>
        <taxon>Hemiptera</taxon>
        <taxon>Auchenorrhyncha</taxon>
        <taxon>Fulgoroidea</taxon>
        <taxon>Delphacidae</taxon>
        <taxon>Criomorphinae</taxon>
        <taxon>Laodelphax</taxon>
    </lineage>
</organism>
<keyword evidence="2" id="KW-1185">Reference proteome</keyword>
<dbReference type="AlphaFoldDB" id="A0A482XFI1"/>